<dbReference type="AlphaFoldDB" id="A0A0G0WX04"/>
<evidence type="ECO:0000313" key="3">
    <source>
        <dbReference type="Proteomes" id="UP000033918"/>
    </source>
</evidence>
<dbReference type="Proteomes" id="UP000033918">
    <property type="component" value="Unassembled WGS sequence"/>
</dbReference>
<proteinExistence type="predicted"/>
<organism evidence="2 3">
    <name type="scientific">Candidatus Wolfebacteria bacterium GW2011_GWB1_41_12</name>
    <dbReference type="NCBI Taxonomy" id="1619006"/>
    <lineage>
        <taxon>Bacteria</taxon>
        <taxon>Candidatus Wolfeibacteriota</taxon>
    </lineage>
</organism>
<evidence type="ECO:0008006" key="4">
    <source>
        <dbReference type="Google" id="ProtNLM"/>
    </source>
</evidence>
<gene>
    <name evidence="2" type="ORF">UU38_C0003G0227</name>
</gene>
<accession>A0A0G0WX04</accession>
<dbReference type="Gene3D" id="2.60.40.680">
    <property type="match status" value="1"/>
</dbReference>
<dbReference type="SUPFAM" id="SSF49384">
    <property type="entry name" value="Carbohydrate-binding domain"/>
    <property type="match status" value="1"/>
</dbReference>
<dbReference type="InterPro" id="IPR008965">
    <property type="entry name" value="CBM2/CBM3_carb-bd_dom_sf"/>
</dbReference>
<dbReference type="EMBL" id="LCAK01000003">
    <property type="protein sequence ID" value="KKR88975.1"/>
    <property type="molecule type" value="Genomic_DNA"/>
</dbReference>
<evidence type="ECO:0000313" key="2">
    <source>
        <dbReference type="EMBL" id="KKR88975.1"/>
    </source>
</evidence>
<feature type="transmembrane region" description="Helical" evidence="1">
    <location>
        <begin position="428"/>
        <end position="454"/>
    </location>
</feature>
<evidence type="ECO:0000256" key="1">
    <source>
        <dbReference type="SAM" id="Phobius"/>
    </source>
</evidence>
<protein>
    <recommendedName>
        <fullName evidence="4">Cohesin domain-containing protein</fullName>
    </recommendedName>
</protein>
<reference evidence="2 3" key="1">
    <citation type="journal article" date="2015" name="Nature">
        <title>rRNA introns, odd ribosomes, and small enigmatic genomes across a large radiation of phyla.</title>
        <authorList>
            <person name="Brown C.T."/>
            <person name="Hug L.A."/>
            <person name="Thomas B.C."/>
            <person name="Sharon I."/>
            <person name="Castelle C.J."/>
            <person name="Singh A."/>
            <person name="Wilkins M.J."/>
            <person name="Williams K.H."/>
            <person name="Banfield J.F."/>
        </authorList>
    </citation>
    <scope>NUCLEOTIDE SEQUENCE [LARGE SCALE GENOMIC DNA]</scope>
</reference>
<keyword evidence="1" id="KW-0812">Transmembrane</keyword>
<keyword evidence="1" id="KW-0472">Membrane</keyword>
<sequence>MTANIYVSSVDQAMNAASGVISFPSDKLEVTSLSKTGSIFSLWVQEPSFSNSAGTVNFEGIALNPGFIGTSGKLITVNFRVKAAGVAALNFSSGSILANDGKGTNILIGLGNAQFSLNVAAVGPQATESISPSVAAGTPLAPKISSLTHPDPEKWYANSNPKFVWSVPSDITAIRILYDKYPASQPGVVYVPAISEKQLEDIKDGVWYFHAQFKNAQGWGAISHFRFQIDTQPPEPFVIKFIDGKEPENPQPTVIFDADDAPSGINYYKVKIGEGNFFLVSSNETVKSNPYTLPLQASGKRTILVQAFDKAGNYTTASEEFIIKPLEAPIITDYTKELESGEPIMARGTTYPDSAVTLWLQRNGDEAKSFKIQSDKEGNFIFAADGGLKDGVYKLWAEATDGRGAKSLPTEKFTIVLAKAAIFRVGGWAISFLAIIVPFIALIFVLFMIVWRGWHKLSFMKKRLRGEVREAEQALHKAFNLLKENISEQIKMLEKTRTKRELTEEEEKIIHHLKENLDSAEKFIKKEIEDIEKEVK</sequence>
<name>A0A0G0WX04_9BACT</name>
<dbReference type="GO" id="GO:0030246">
    <property type="term" value="F:carbohydrate binding"/>
    <property type="evidence" value="ECO:0007669"/>
    <property type="project" value="InterPro"/>
</dbReference>
<keyword evidence="1" id="KW-1133">Transmembrane helix</keyword>
<dbReference type="CDD" id="cd08547">
    <property type="entry name" value="Type_II_cohesin"/>
    <property type="match status" value="1"/>
</dbReference>
<comment type="caution">
    <text evidence="2">The sequence shown here is derived from an EMBL/GenBank/DDBJ whole genome shotgun (WGS) entry which is preliminary data.</text>
</comment>